<evidence type="ECO:0000259" key="7">
    <source>
        <dbReference type="Pfam" id="PF08071"/>
    </source>
</evidence>
<sequence>MARELKKHLKRLNAPRLWMLDKLGGALAPKSSSGPHKSRECLPLILVIRNRLKYALTYREVVAILMQRHVMVDEKVRTDKTYPAGFMDVVSIPKTNEDFRLLFDTKGRFRLHAITGDES</sequence>
<comment type="similarity">
    <text evidence="1">Belongs to the eukaryotic ribosomal protein eS4 family.</text>
</comment>
<keyword evidence="2 6" id="KW-0699">rRNA-binding</keyword>
<evidence type="ECO:0000256" key="4">
    <source>
        <dbReference type="ARBA" id="ARBA00022980"/>
    </source>
</evidence>
<evidence type="ECO:0000256" key="5">
    <source>
        <dbReference type="ARBA" id="ARBA00023274"/>
    </source>
</evidence>
<keyword evidence="3 6" id="KW-0694">RNA-binding</keyword>
<dbReference type="InterPro" id="IPR036986">
    <property type="entry name" value="S4_RNA-bd_sf"/>
</dbReference>
<evidence type="ECO:0000313" key="9">
    <source>
        <dbReference type="Proteomes" id="UP000436088"/>
    </source>
</evidence>
<evidence type="ECO:0000256" key="3">
    <source>
        <dbReference type="ARBA" id="ARBA00022884"/>
    </source>
</evidence>
<accession>A0A6A3CX38</accession>
<organism evidence="8 9">
    <name type="scientific">Hibiscus syriacus</name>
    <name type="common">Rose of Sharon</name>
    <dbReference type="NCBI Taxonomy" id="106335"/>
    <lineage>
        <taxon>Eukaryota</taxon>
        <taxon>Viridiplantae</taxon>
        <taxon>Streptophyta</taxon>
        <taxon>Embryophyta</taxon>
        <taxon>Tracheophyta</taxon>
        <taxon>Spermatophyta</taxon>
        <taxon>Magnoliopsida</taxon>
        <taxon>eudicotyledons</taxon>
        <taxon>Gunneridae</taxon>
        <taxon>Pentapetalae</taxon>
        <taxon>rosids</taxon>
        <taxon>malvids</taxon>
        <taxon>Malvales</taxon>
        <taxon>Malvaceae</taxon>
        <taxon>Malvoideae</taxon>
        <taxon>Hibiscus</taxon>
    </lineage>
</organism>
<comment type="caution">
    <text evidence="8">The sequence shown here is derived from an EMBL/GenBank/DDBJ whole genome shotgun (WGS) entry which is preliminary data.</text>
</comment>
<dbReference type="Proteomes" id="UP000436088">
    <property type="component" value="Unassembled WGS sequence"/>
</dbReference>
<keyword evidence="4 8" id="KW-0689">Ribosomal protein</keyword>
<dbReference type="PANTHER" id="PTHR11581">
    <property type="entry name" value="30S/40S RIBOSOMAL PROTEIN S4"/>
    <property type="match status" value="1"/>
</dbReference>
<gene>
    <name evidence="8" type="ORF">F3Y22_tig00002655pilonHSYRG00094</name>
</gene>
<dbReference type="GO" id="GO:0019843">
    <property type="term" value="F:rRNA binding"/>
    <property type="evidence" value="ECO:0007669"/>
    <property type="project" value="UniProtKB-KW"/>
</dbReference>
<name>A0A6A3CX38_HIBSY</name>
<dbReference type="InterPro" id="IPR000876">
    <property type="entry name" value="Ribosomal_eS4"/>
</dbReference>
<proteinExistence type="inferred from homology"/>
<keyword evidence="9" id="KW-1185">Reference proteome</keyword>
<dbReference type="Gene3D" id="3.10.290.10">
    <property type="entry name" value="RNA-binding S4 domain"/>
    <property type="match status" value="1"/>
</dbReference>
<dbReference type="GO" id="GO:0003735">
    <property type="term" value="F:structural constituent of ribosome"/>
    <property type="evidence" value="ECO:0007669"/>
    <property type="project" value="InterPro"/>
</dbReference>
<dbReference type="FunFam" id="3.10.290.10:FF:000002">
    <property type="entry name" value="40S ribosomal protein S4"/>
    <property type="match status" value="1"/>
</dbReference>
<dbReference type="OrthoDB" id="1109245at2759"/>
<dbReference type="PANTHER" id="PTHR11581:SF0">
    <property type="entry name" value="SMALL RIBOSOMAL SUBUNIT PROTEIN ES4"/>
    <property type="match status" value="1"/>
</dbReference>
<evidence type="ECO:0000313" key="8">
    <source>
        <dbReference type="EMBL" id="KAE8731781.1"/>
    </source>
</evidence>
<evidence type="ECO:0000256" key="2">
    <source>
        <dbReference type="ARBA" id="ARBA00022730"/>
    </source>
</evidence>
<dbReference type="GO" id="GO:0006412">
    <property type="term" value="P:translation"/>
    <property type="evidence" value="ECO:0007669"/>
    <property type="project" value="InterPro"/>
</dbReference>
<dbReference type="GO" id="GO:0022627">
    <property type="term" value="C:cytosolic small ribosomal subunit"/>
    <property type="evidence" value="ECO:0007669"/>
    <property type="project" value="TreeGrafter"/>
</dbReference>
<evidence type="ECO:0000256" key="6">
    <source>
        <dbReference type="PROSITE-ProRule" id="PRU00182"/>
    </source>
</evidence>
<dbReference type="InterPro" id="IPR018199">
    <property type="entry name" value="Ribosomal_eS4_N_CS"/>
</dbReference>
<dbReference type="EMBL" id="VEPZ02000187">
    <property type="protein sequence ID" value="KAE8731781.1"/>
    <property type="molecule type" value="Genomic_DNA"/>
</dbReference>
<dbReference type="PROSITE" id="PS00528">
    <property type="entry name" value="RIBOSOMAL_S4E"/>
    <property type="match status" value="1"/>
</dbReference>
<reference evidence="8" key="1">
    <citation type="submission" date="2019-09" db="EMBL/GenBank/DDBJ databases">
        <title>Draft genome information of white flower Hibiscus syriacus.</title>
        <authorList>
            <person name="Kim Y.-M."/>
        </authorList>
    </citation>
    <scope>NUCLEOTIDE SEQUENCE [LARGE SCALE GENOMIC DNA]</scope>
    <source>
        <strain evidence="8">YM2019G1</strain>
    </source>
</reference>
<dbReference type="PROSITE" id="PS50889">
    <property type="entry name" value="S4"/>
    <property type="match status" value="1"/>
</dbReference>
<keyword evidence="5" id="KW-0687">Ribonucleoprotein</keyword>
<evidence type="ECO:0000256" key="1">
    <source>
        <dbReference type="ARBA" id="ARBA00007500"/>
    </source>
</evidence>
<protein>
    <submittedName>
        <fullName evidence="8">40S ribosomal protein S4</fullName>
    </submittedName>
</protein>
<dbReference type="CDD" id="cd00165">
    <property type="entry name" value="S4"/>
    <property type="match status" value="1"/>
</dbReference>
<feature type="domain" description="Small ribosomal subunit protein eS4 N-terminal" evidence="7">
    <location>
        <begin position="6"/>
        <end position="39"/>
    </location>
</feature>
<dbReference type="Pfam" id="PF08071">
    <property type="entry name" value="RS4NT"/>
    <property type="match status" value="1"/>
</dbReference>
<dbReference type="InterPro" id="IPR013843">
    <property type="entry name" value="Ribosomal_eS4_N"/>
</dbReference>
<dbReference type="AlphaFoldDB" id="A0A6A3CX38"/>